<dbReference type="GO" id="GO:0005525">
    <property type="term" value="F:GTP binding"/>
    <property type="evidence" value="ECO:0007669"/>
    <property type="project" value="UniProtKB-UniRule"/>
</dbReference>
<comment type="function">
    <text evidence="7">An essential GTPase which binds GTP, GDP and possibly (p)ppGpp with moderate affinity, with high nucleotide exchange rates and a fairly low GTP hydrolysis rate. Plays a role in control of the cell cycle, stress response, ribosome biogenesis and in those bacteria that undergo differentiation, in morphogenesis control.</text>
</comment>
<dbReference type="InterPro" id="IPR036726">
    <property type="entry name" value="GTP1_OBG_dom_sf"/>
</dbReference>
<dbReference type="EC" id="3.6.5.-" evidence="7"/>
<evidence type="ECO:0000256" key="6">
    <source>
        <dbReference type="ARBA" id="ARBA00023134"/>
    </source>
</evidence>
<dbReference type="NCBIfam" id="TIGR02729">
    <property type="entry name" value="Obg_CgtA"/>
    <property type="match status" value="1"/>
</dbReference>
<feature type="domain" description="Obg" evidence="9">
    <location>
        <begin position="1"/>
        <end position="160"/>
    </location>
</feature>
<sequence length="380" mass="41678">MLIDVAQIKVKAGNGGDGQVSFRREKFIPKGGPDGGDGGKGGDVYIISDNNMATLMDFKSKNIFEATPGFVGGKKKMSGANGDDLYIKVPVGTLIYELKNGQEVLVSDLDTAQTQFLVARGGRGGKGNWRFRSSTNQTPTQYTEGVRGEVKTIKLEIKLVADIGLVGVPNAGKSTLLNLLTRSNAKVGDYPFTTLSPNLGILELPTLGHTVIADIPGLIEGAAEGKGLGDQFLRHVERTRMLLFIIDPLFDIKGDDYVTSSLNSYEMLRNELQQYNEKVIEKPALTIINKLDITEVLDSFEKIKKAFKDKYKISVIGISAASGKGRDDLLIAIEKELRQAPAREKFETVSPTKLYDPSNLPNRRMVFQTEKVKTKDVKKY</sequence>
<dbReference type="PIRSF" id="PIRSF002401">
    <property type="entry name" value="GTP_bd_Obg/CgtA"/>
    <property type="match status" value="1"/>
</dbReference>
<comment type="similarity">
    <text evidence="1 7">Belongs to the TRAFAC class OBG-HflX-like GTPase superfamily. OBG GTPase family.</text>
</comment>
<evidence type="ECO:0000313" key="11">
    <source>
        <dbReference type="Proteomes" id="UP000526033"/>
    </source>
</evidence>
<feature type="binding site" evidence="7">
    <location>
        <position position="194"/>
    </location>
    <ligand>
        <name>Mg(2+)</name>
        <dbReference type="ChEBI" id="CHEBI:18420"/>
    </ligand>
</feature>
<keyword evidence="6 7" id="KW-0342">GTP-binding</keyword>
<dbReference type="GO" id="GO:0000287">
    <property type="term" value="F:magnesium ion binding"/>
    <property type="evidence" value="ECO:0007669"/>
    <property type="project" value="InterPro"/>
</dbReference>
<comment type="subunit">
    <text evidence="7">Monomer.</text>
</comment>
<dbReference type="Pfam" id="PF01926">
    <property type="entry name" value="MMR_HSR1"/>
    <property type="match status" value="1"/>
</dbReference>
<evidence type="ECO:0000256" key="2">
    <source>
        <dbReference type="ARBA" id="ARBA00022490"/>
    </source>
</evidence>
<dbReference type="Proteomes" id="UP000526033">
    <property type="component" value="Unassembled WGS sequence"/>
</dbReference>
<dbReference type="HAMAP" id="MF_01454">
    <property type="entry name" value="GTPase_Obg"/>
    <property type="match status" value="1"/>
</dbReference>
<dbReference type="GO" id="GO:0042254">
    <property type="term" value="P:ribosome biogenesis"/>
    <property type="evidence" value="ECO:0007669"/>
    <property type="project" value="UniProtKB-UniRule"/>
</dbReference>
<evidence type="ECO:0000313" key="10">
    <source>
        <dbReference type="EMBL" id="NMB69803.1"/>
    </source>
</evidence>
<feature type="domain" description="OBG-type G" evidence="8">
    <location>
        <begin position="161"/>
        <end position="338"/>
    </location>
</feature>
<dbReference type="GO" id="GO:0005737">
    <property type="term" value="C:cytoplasm"/>
    <property type="evidence" value="ECO:0007669"/>
    <property type="project" value="UniProtKB-SubCell"/>
</dbReference>
<comment type="caution">
    <text evidence="10">The sequence shown here is derived from an EMBL/GenBank/DDBJ whole genome shotgun (WGS) entry which is preliminary data.</text>
</comment>
<feature type="binding site" evidence="7">
    <location>
        <begin position="167"/>
        <end position="174"/>
    </location>
    <ligand>
        <name>GTP</name>
        <dbReference type="ChEBI" id="CHEBI:37565"/>
    </ligand>
</feature>
<feature type="binding site" evidence="7">
    <location>
        <begin position="289"/>
        <end position="292"/>
    </location>
    <ligand>
        <name>GTP</name>
        <dbReference type="ChEBI" id="CHEBI:37565"/>
    </ligand>
</feature>
<feature type="binding site" evidence="7">
    <location>
        <begin position="319"/>
        <end position="321"/>
    </location>
    <ligand>
        <name>GTP</name>
        <dbReference type="ChEBI" id="CHEBI:37565"/>
    </ligand>
</feature>
<accession>A0A7X9HGP4</accession>
<name>A0A7X9HGP4_UNCKA</name>
<comment type="cofactor">
    <cofactor evidence="7">
        <name>Mg(2+)</name>
        <dbReference type="ChEBI" id="CHEBI:18420"/>
    </cofactor>
</comment>
<dbReference type="InterPro" id="IPR045086">
    <property type="entry name" value="OBG_GTPase"/>
</dbReference>
<dbReference type="InterPro" id="IPR014100">
    <property type="entry name" value="GTP-bd_Obg/CgtA"/>
</dbReference>
<keyword evidence="7" id="KW-0479">Metal-binding</keyword>
<feature type="binding site" evidence="7">
    <location>
        <begin position="214"/>
        <end position="217"/>
    </location>
    <ligand>
        <name>GTP</name>
        <dbReference type="ChEBI" id="CHEBI:37565"/>
    </ligand>
</feature>
<feature type="binding site" evidence="7">
    <location>
        <begin position="192"/>
        <end position="196"/>
    </location>
    <ligand>
        <name>GTP</name>
        <dbReference type="ChEBI" id="CHEBI:37565"/>
    </ligand>
</feature>
<evidence type="ECO:0000256" key="1">
    <source>
        <dbReference type="ARBA" id="ARBA00007699"/>
    </source>
</evidence>
<dbReference type="GO" id="GO:0003924">
    <property type="term" value="F:GTPase activity"/>
    <property type="evidence" value="ECO:0007669"/>
    <property type="project" value="UniProtKB-UniRule"/>
</dbReference>
<dbReference type="Gene3D" id="2.70.210.12">
    <property type="entry name" value="GTP1/OBG domain"/>
    <property type="match status" value="1"/>
</dbReference>
<keyword evidence="2 7" id="KW-0963">Cytoplasm</keyword>
<keyword evidence="3 7" id="KW-0547">Nucleotide-binding</keyword>
<dbReference type="EMBL" id="JAAZNL010000012">
    <property type="protein sequence ID" value="NMB69803.1"/>
    <property type="molecule type" value="Genomic_DNA"/>
</dbReference>
<evidence type="ECO:0000256" key="5">
    <source>
        <dbReference type="ARBA" id="ARBA00022842"/>
    </source>
</evidence>
<dbReference type="InterPro" id="IPR027417">
    <property type="entry name" value="P-loop_NTPase"/>
</dbReference>
<dbReference type="PANTHER" id="PTHR11702:SF31">
    <property type="entry name" value="MITOCHONDRIAL RIBOSOME-ASSOCIATED GTPASE 2"/>
    <property type="match status" value="1"/>
</dbReference>
<evidence type="ECO:0000259" key="8">
    <source>
        <dbReference type="PROSITE" id="PS51710"/>
    </source>
</evidence>
<dbReference type="CDD" id="cd01898">
    <property type="entry name" value="Obg"/>
    <property type="match status" value="1"/>
</dbReference>
<dbReference type="InterPro" id="IPR006074">
    <property type="entry name" value="GTP1-OBG_CS"/>
</dbReference>
<evidence type="ECO:0000256" key="4">
    <source>
        <dbReference type="ARBA" id="ARBA00022801"/>
    </source>
</evidence>
<dbReference type="Pfam" id="PF01018">
    <property type="entry name" value="GTP1_OBG"/>
    <property type="match status" value="1"/>
</dbReference>
<comment type="subcellular location">
    <subcellularLocation>
        <location evidence="7">Cytoplasm</location>
    </subcellularLocation>
</comment>
<dbReference type="PROSITE" id="PS00905">
    <property type="entry name" value="GTP1_OBG"/>
    <property type="match status" value="1"/>
</dbReference>
<dbReference type="SUPFAM" id="SSF52540">
    <property type="entry name" value="P-loop containing nucleoside triphosphate hydrolases"/>
    <property type="match status" value="1"/>
</dbReference>
<dbReference type="FunFam" id="2.70.210.12:FF:000001">
    <property type="entry name" value="GTPase Obg"/>
    <property type="match status" value="1"/>
</dbReference>
<dbReference type="AlphaFoldDB" id="A0A7X9HGP4"/>
<keyword evidence="5 7" id="KW-0460">Magnesium</keyword>
<reference evidence="10 11" key="1">
    <citation type="journal article" date="2020" name="Biotechnol. Biofuels">
        <title>New insights from the biogas microbiome by comprehensive genome-resolved metagenomics of nearly 1600 species originating from multiple anaerobic digesters.</title>
        <authorList>
            <person name="Campanaro S."/>
            <person name="Treu L."/>
            <person name="Rodriguez-R L.M."/>
            <person name="Kovalovszki A."/>
            <person name="Ziels R.M."/>
            <person name="Maus I."/>
            <person name="Zhu X."/>
            <person name="Kougias P.G."/>
            <person name="Basile A."/>
            <person name="Luo G."/>
            <person name="Schluter A."/>
            <person name="Konstantinidis K.T."/>
            <person name="Angelidaki I."/>
        </authorList>
    </citation>
    <scope>NUCLEOTIDE SEQUENCE [LARGE SCALE GENOMIC DNA]</scope>
    <source>
        <strain evidence="10">AS27yjCOA_165</strain>
    </source>
</reference>
<gene>
    <name evidence="10" type="primary">obgE</name>
    <name evidence="7" type="synonym">obg</name>
    <name evidence="10" type="ORF">GYA27_01195</name>
</gene>
<evidence type="ECO:0000256" key="3">
    <source>
        <dbReference type="ARBA" id="ARBA00022741"/>
    </source>
</evidence>
<dbReference type="NCBIfam" id="NF008955">
    <property type="entry name" value="PRK12297.1"/>
    <property type="match status" value="1"/>
</dbReference>
<dbReference type="PANTHER" id="PTHR11702">
    <property type="entry name" value="DEVELOPMENTALLY REGULATED GTP-BINDING PROTEIN-RELATED"/>
    <property type="match status" value="1"/>
</dbReference>
<protein>
    <recommendedName>
        <fullName evidence="7">GTPase Obg</fullName>
        <ecNumber evidence="7">3.6.5.-</ecNumber>
    </recommendedName>
    <alternativeName>
        <fullName evidence="7">GTP-binding protein Obg</fullName>
    </alternativeName>
</protein>
<keyword evidence="4 7" id="KW-0378">Hydrolase</keyword>
<dbReference type="InterPro" id="IPR006169">
    <property type="entry name" value="GTP1_OBG_dom"/>
</dbReference>
<evidence type="ECO:0000259" key="9">
    <source>
        <dbReference type="PROSITE" id="PS51883"/>
    </source>
</evidence>
<dbReference type="InterPro" id="IPR006073">
    <property type="entry name" value="GTP-bd"/>
</dbReference>
<dbReference type="PROSITE" id="PS51710">
    <property type="entry name" value="G_OBG"/>
    <property type="match status" value="1"/>
</dbReference>
<evidence type="ECO:0000256" key="7">
    <source>
        <dbReference type="HAMAP-Rule" id="MF_01454"/>
    </source>
</evidence>
<dbReference type="Gene3D" id="3.40.50.300">
    <property type="entry name" value="P-loop containing nucleotide triphosphate hydrolases"/>
    <property type="match status" value="1"/>
</dbReference>
<proteinExistence type="inferred from homology"/>
<dbReference type="SUPFAM" id="SSF82051">
    <property type="entry name" value="Obg GTP-binding protein N-terminal domain"/>
    <property type="match status" value="1"/>
</dbReference>
<dbReference type="PRINTS" id="PR00326">
    <property type="entry name" value="GTP1OBG"/>
</dbReference>
<dbReference type="InterPro" id="IPR031167">
    <property type="entry name" value="G_OBG"/>
</dbReference>
<organism evidence="10 11">
    <name type="scientific">candidate division WWE3 bacterium</name>
    <dbReference type="NCBI Taxonomy" id="2053526"/>
    <lineage>
        <taxon>Bacteria</taxon>
        <taxon>Katanobacteria</taxon>
    </lineage>
</organism>
<dbReference type="NCBIfam" id="NF008956">
    <property type="entry name" value="PRK12299.1"/>
    <property type="match status" value="1"/>
</dbReference>
<dbReference type="PROSITE" id="PS51883">
    <property type="entry name" value="OBG"/>
    <property type="match status" value="1"/>
</dbReference>
<feature type="binding site" evidence="7">
    <location>
        <position position="174"/>
    </location>
    <ligand>
        <name>Mg(2+)</name>
        <dbReference type="ChEBI" id="CHEBI:18420"/>
    </ligand>
</feature>